<name>A0A218UNJ7_9PASE</name>
<protein>
    <submittedName>
        <fullName evidence="2">Uncharacterized protein</fullName>
    </submittedName>
</protein>
<organism evidence="2 3">
    <name type="scientific">Lonchura striata</name>
    <name type="common">white-rumped munia</name>
    <dbReference type="NCBI Taxonomy" id="40157"/>
    <lineage>
        <taxon>Eukaryota</taxon>
        <taxon>Metazoa</taxon>
        <taxon>Chordata</taxon>
        <taxon>Craniata</taxon>
        <taxon>Vertebrata</taxon>
        <taxon>Euteleostomi</taxon>
        <taxon>Archelosauria</taxon>
        <taxon>Archosauria</taxon>
        <taxon>Dinosauria</taxon>
        <taxon>Saurischia</taxon>
        <taxon>Theropoda</taxon>
        <taxon>Coelurosauria</taxon>
        <taxon>Aves</taxon>
        <taxon>Neognathae</taxon>
        <taxon>Neoaves</taxon>
        <taxon>Telluraves</taxon>
        <taxon>Australaves</taxon>
        <taxon>Passeriformes</taxon>
        <taxon>Passeroidea</taxon>
        <taxon>Estrildidae</taxon>
        <taxon>Estrildinae</taxon>
        <taxon>Lonchura</taxon>
    </lineage>
</organism>
<reference evidence="2 3" key="1">
    <citation type="submission" date="2017-05" db="EMBL/GenBank/DDBJ databases">
        <title>Genome of assembly of the Bengalese finch, Lonchura striata domestica.</title>
        <authorList>
            <person name="Colquitt B.M."/>
            <person name="Brainard M.S."/>
        </authorList>
    </citation>
    <scope>NUCLEOTIDE SEQUENCE [LARGE SCALE GENOMIC DNA]</scope>
    <source>
        <strain evidence="2">White83orange57</strain>
    </source>
</reference>
<gene>
    <name evidence="2" type="ORF">RLOC_00004960</name>
</gene>
<dbReference type="EMBL" id="MUZQ01000211">
    <property type="protein sequence ID" value="OWK55236.1"/>
    <property type="molecule type" value="Genomic_DNA"/>
</dbReference>
<dbReference type="AlphaFoldDB" id="A0A218UNJ7"/>
<accession>A0A218UNJ7</accession>
<evidence type="ECO:0000256" key="1">
    <source>
        <dbReference type="SAM" id="MobiDB-lite"/>
    </source>
</evidence>
<evidence type="ECO:0000313" key="2">
    <source>
        <dbReference type="EMBL" id="OWK55236.1"/>
    </source>
</evidence>
<dbReference type="Proteomes" id="UP000197619">
    <property type="component" value="Unassembled WGS sequence"/>
</dbReference>
<evidence type="ECO:0000313" key="3">
    <source>
        <dbReference type="Proteomes" id="UP000197619"/>
    </source>
</evidence>
<proteinExistence type="predicted"/>
<comment type="caution">
    <text evidence="2">The sequence shown here is derived from an EMBL/GenBank/DDBJ whole genome shotgun (WGS) entry which is preliminary data.</text>
</comment>
<keyword evidence="3" id="KW-1185">Reference proteome</keyword>
<sequence length="38" mass="3780">MQGHSASCDYKRAEGITGTEGGSAAPGPGEEILCGITK</sequence>
<feature type="region of interest" description="Disordered" evidence="1">
    <location>
        <begin position="1"/>
        <end position="38"/>
    </location>
</feature>